<reference evidence="1 2" key="1">
    <citation type="submission" date="2022-02" db="EMBL/GenBank/DDBJ databases">
        <title>Draft genome sequence of Mezorhizobium retamae strain IRAMC:0171 isolated from Retama raetam nodules.</title>
        <authorList>
            <person name="Bengaied R."/>
            <person name="Sbissi I."/>
            <person name="Huber K."/>
            <person name="Ghodbane F."/>
            <person name="Nouioui I."/>
            <person name="Tarhouni M."/>
            <person name="Gtari M."/>
        </authorList>
    </citation>
    <scope>NUCLEOTIDE SEQUENCE [LARGE SCALE GENOMIC DNA]</scope>
    <source>
        <strain evidence="1 2">IRAMC:0171</strain>
    </source>
</reference>
<gene>
    <name evidence="1" type="ORF">L4923_30535</name>
</gene>
<protein>
    <submittedName>
        <fullName evidence="1">Uncharacterized protein</fullName>
    </submittedName>
</protein>
<dbReference type="Proteomes" id="UP001201701">
    <property type="component" value="Unassembled WGS sequence"/>
</dbReference>
<name>A0ABS9QPN6_9HYPH</name>
<comment type="caution">
    <text evidence="1">The sequence shown here is derived from an EMBL/GenBank/DDBJ whole genome shotgun (WGS) entry which is preliminary data.</text>
</comment>
<evidence type="ECO:0000313" key="2">
    <source>
        <dbReference type="Proteomes" id="UP001201701"/>
    </source>
</evidence>
<organism evidence="1 2">
    <name type="scientific">Mesorhizobium retamae</name>
    <dbReference type="NCBI Taxonomy" id="2912854"/>
    <lineage>
        <taxon>Bacteria</taxon>
        <taxon>Pseudomonadati</taxon>
        <taxon>Pseudomonadota</taxon>
        <taxon>Alphaproteobacteria</taxon>
        <taxon>Hyphomicrobiales</taxon>
        <taxon>Phyllobacteriaceae</taxon>
        <taxon>Mesorhizobium</taxon>
    </lineage>
</organism>
<evidence type="ECO:0000313" key="1">
    <source>
        <dbReference type="EMBL" id="MCG7509372.1"/>
    </source>
</evidence>
<dbReference type="RefSeq" id="WP_239370843.1">
    <property type="nucleotide sequence ID" value="NZ_JAKREW010000098.1"/>
</dbReference>
<proteinExistence type="predicted"/>
<sequence>MKRDEIHTGEDVAADGSGAIAPAVTDAGEADAADFMGTGVLWVVTEADDLDGLAMSTWAAALVSPR</sequence>
<keyword evidence="2" id="KW-1185">Reference proteome</keyword>
<dbReference type="EMBL" id="JAKREW010000098">
    <property type="protein sequence ID" value="MCG7509372.1"/>
    <property type="molecule type" value="Genomic_DNA"/>
</dbReference>
<accession>A0ABS9QPN6</accession>